<evidence type="ECO:0000256" key="6">
    <source>
        <dbReference type="ARBA" id="ARBA00023239"/>
    </source>
</evidence>
<reference evidence="13 14" key="1">
    <citation type="journal article" date="2011" name="EMBO J.">
        <title>Structural diversity of bacterial flagellar motors.</title>
        <authorList>
            <person name="Chen S."/>
            <person name="Beeby M."/>
            <person name="Murphy G.E."/>
            <person name="Leadbetter J.R."/>
            <person name="Hendrixson D.R."/>
            <person name="Briegel A."/>
            <person name="Li Z."/>
            <person name="Shi J."/>
            <person name="Tocheva E.I."/>
            <person name="Muller A."/>
            <person name="Dobro M.J."/>
            <person name="Jensen G.J."/>
        </authorList>
    </citation>
    <scope>NUCLEOTIDE SEQUENCE [LARGE SCALE GENOMIC DNA]</scope>
    <source>
        <strain evidence="13 14">DSM 6540</strain>
    </source>
</reference>
<comment type="pathway">
    <text evidence="1 9">Amino-acid degradation; L-histidine degradation into L-glutamate; N-formimidoyl-L-glutamate from L-histidine: step 2/3.</text>
</comment>
<name>F7NHE9_9FIRM</name>
<evidence type="ECO:0000259" key="12">
    <source>
        <dbReference type="Pfam" id="PF17392"/>
    </source>
</evidence>
<evidence type="ECO:0000256" key="2">
    <source>
        <dbReference type="ARBA" id="ARBA00007578"/>
    </source>
</evidence>
<dbReference type="InterPro" id="IPR038364">
    <property type="entry name" value="Urocanase_central_sf"/>
</dbReference>
<dbReference type="InterPro" id="IPR035400">
    <property type="entry name" value="Urocanase_N"/>
</dbReference>
<dbReference type="SUPFAM" id="SSF111326">
    <property type="entry name" value="Urocanase"/>
    <property type="match status" value="1"/>
</dbReference>
<accession>F7NHE9</accession>
<evidence type="ECO:0000256" key="5">
    <source>
        <dbReference type="ARBA" id="ARBA00023027"/>
    </source>
</evidence>
<comment type="function">
    <text evidence="9">Catalyzes the conversion of urocanate to 4-imidazolone-5-propionate.</text>
</comment>
<dbReference type="RefSeq" id="WP_004094251.1">
    <property type="nucleotide sequence ID" value="NZ_AFGF01000054.1"/>
</dbReference>
<evidence type="ECO:0000256" key="9">
    <source>
        <dbReference type="HAMAP-Rule" id="MF_00577"/>
    </source>
</evidence>
<feature type="domain" description="Urocanase Rossmann-like" evidence="10">
    <location>
        <begin position="220"/>
        <end position="443"/>
    </location>
</feature>
<dbReference type="InterPro" id="IPR035085">
    <property type="entry name" value="Urocanase_Rossmann-like"/>
</dbReference>
<dbReference type="Proteomes" id="UP000003240">
    <property type="component" value="Unassembled WGS sequence"/>
</dbReference>
<keyword evidence="6 9" id="KW-0456">Lyase</keyword>
<dbReference type="InterPro" id="IPR055351">
    <property type="entry name" value="Urocanase"/>
</dbReference>
<dbReference type="InterPro" id="IPR023636">
    <property type="entry name" value="Urocanase_CS"/>
</dbReference>
<dbReference type="InterPro" id="IPR036190">
    <property type="entry name" value="Urocanase_sf"/>
</dbReference>
<dbReference type="PROSITE" id="PS01233">
    <property type="entry name" value="UROCANASE"/>
    <property type="match status" value="1"/>
</dbReference>
<keyword evidence="9" id="KW-0963">Cytoplasm</keyword>
<sequence length="677" mass="74843">MAVKLDNQAIAGAMTIKLDNILPEPPVFKEGVRRAPDRGFRLTAAQSKVALKNALRYVPAELHRQLAGEFMTELKTYGRIYAYRYIPKERIYGKPLDEYKGNCIEGKAFQVMIDNNLDHNVALYPYELVTYGETGSVCQNWMQYRLIKRYLEALTQEQTLVVASGHPLGLFPSRPEAPRVIITNALMVGLFDNQSDWELAEQLGVANYGQMTAGGWMYIGPQGIVHGTFNTILTAGRLKLGVAPEDDLHGKLFVSSGLGGMSGAQPKAAEIANAVGIVAEVDISRINTRLEQGWVKKCSDNLEQVFAMAEKSQAAGKSLSIAYHGNIVDLLEYAVTHHKKIDLLSDQTSCHAVYDGGYCPQGLTFGQRTEMLAHDRTKFHGLVNQSLKRHFECIKTLVERGTYFFDYGNSFLKAVYDAGVTEIAKNGHDEKDGFIFPSYVEDIMGPELFDYGYGPFRWVCLSGKPEDLRKTDLAAMSCINPNRRGQDRDNYIWIQDAAKNALVVGTQARILYQDAEGRKNIALKFNAMVRNGEIGPVMMGRDHHDVSGTDSPFRETANIKDGSNMMADMAVHCFAGNAARGMSLVALHNGGGVGIGKAINGGFGMVLDGSAKVDEILRSAMLWDVIGGVARRSWARNEHSIETMIEFNRDYRGKAHATLPYLPEEQLIDEVVGAAFK</sequence>
<feature type="binding site" evidence="9">
    <location>
        <position position="280"/>
    </location>
    <ligand>
        <name>NAD(+)</name>
        <dbReference type="ChEBI" id="CHEBI:57540"/>
    </ligand>
</feature>
<dbReference type="Gene3D" id="3.40.1770.10">
    <property type="entry name" value="Urocanase superfamily"/>
    <property type="match status" value="1"/>
</dbReference>
<dbReference type="eggNOG" id="COG2987">
    <property type="taxonomic scope" value="Bacteria"/>
</dbReference>
<dbReference type="GO" id="GO:0016153">
    <property type="term" value="F:urocanate hydratase activity"/>
    <property type="evidence" value="ECO:0007669"/>
    <property type="project" value="UniProtKB-UniRule"/>
</dbReference>
<keyword evidence="5 9" id="KW-0520">NAD</keyword>
<comment type="cofactor">
    <cofactor evidence="9">
        <name>NAD(+)</name>
        <dbReference type="ChEBI" id="CHEBI:57540"/>
    </cofactor>
    <text evidence="9">Binds 1 NAD(+) per subunit.</text>
</comment>
<keyword evidence="4 9" id="KW-0369">Histidine metabolism</keyword>
<comment type="caution">
    <text evidence="13">The sequence shown here is derived from an EMBL/GenBank/DDBJ whole genome shotgun (WGS) entry which is preliminary data.</text>
</comment>
<dbReference type="Gene3D" id="3.40.50.10730">
    <property type="entry name" value="Urocanase like domains"/>
    <property type="match status" value="1"/>
</dbReference>
<dbReference type="InterPro" id="IPR035401">
    <property type="entry name" value="Urocanase_C"/>
</dbReference>
<evidence type="ECO:0000256" key="1">
    <source>
        <dbReference type="ARBA" id="ARBA00004794"/>
    </source>
</evidence>
<evidence type="ECO:0000256" key="7">
    <source>
        <dbReference type="ARBA" id="ARBA00031640"/>
    </source>
</evidence>
<proteinExistence type="inferred from homology"/>
<dbReference type="Pfam" id="PF17392">
    <property type="entry name" value="Urocanase_C"/>
    <property type="match status" value="1"/>
</dbReference>
<dbReference type="UniPathway" id="UPA00379">
    <property type="reaction ID" value="UER00550"/>
</dbReference>
<feature type="binding site" evidence="9">
    <location>
        <position position="592"/>
    </location>
    <ligand>
        <name>NAD(+)</name>
        <dbReference type="ChEBI" id="CHEBI:57540"/>
    </ligand>
</feature>
<evidence type="ECO:0000256" key="8">
    <source>
        <dbReference type="ARBA" id="ARBA00047623"/>
    </source>
</evidence>
<dbReference type="PIRSF" id="PIRSF001423">
    <property type="entry name" value="Urocanate_hydrat"/>
    <property type="match status" value="1"/>
</dbReference>
<dbReference type="Pfam" id="PF17391">
    <property type="entry name" value="Urocanase_N"/>
    <property type="match status" value="1"/>
</dbReference>
<evidence type="ECO:0000259" key="10">
    <source>
        <dbReference type="Pfam" id="PF01175"/>
    </source>
</evidence>
<dbReference type="OrthoDB" id="9764874at2"/>
<dbReference type="STRING" id="1009370.ALO_07473"/>
<protein>
    <recommendedName>
        <fullName evidence="3 9">Urocanate hydratase</fullName>
        <shortName evidence="9">Urocanase</shortName>
        <ecNumber evidence="3 9">4.2.1.49</ecNumber>
    </recommendedName>
    <alternativeName>
        <fullName evidence="7 9">Imidazolonepropionate hydrolase</fullName>
    </alternativeName>
</protein>
<comment type="caution">
    <text evidence="9">Lacks conserved residue(s) required for the propagation of feature annotation.</text>
</comment>
<dbReference type="NCBIfam" id="NF003820">
    <property type="entry name" value="PRK05414.1"/>
    <property type="match status" value="1"/>
</dbReference>
<dbReference type="GO" id="GO:0005737">
    <property type="term" value="C:cytoplasm"/>
    <property type="evidence" value="ECO:0007669"/>
    <property type="project" value="UniProtKB-SubCell"/>
</dbReference>
<organism evidence="13 14">
    <name type="scientific">Acetonema longum DSM 6540</name>
    <dbReference type="NCBI Taxonomy" id="1009370"/>
    <lineage>
        <taxon>Bacteria</taxon>
        <taxon>Bacillati</taxon>
        <taxon>Bacillota</taxon>
        <taxon>Negativicutes</taxon>
        <taxon>Acetonemataceae</taxon>
        <taxon>Acetonema</taxon>
    </lineage>
</organism>
<dbReference type="NCBIfam" id="TIGR01228">
    <property type="entry name" value="hutU"/>
    <property type="match status" value="1"/>
</dbReference>
<comment type="similarity">
    <text evidence="2 9">Belongs to the urocanase family.</text>
</comment>
<comment type="subcellular location">
    <subcellularLocation>
        <location evidence="9">Cytoplasm</location>
    </subcellularLocation>
</comment>
<dbReference type="PANTHER" id="PTHR12216">
    <property type="entry name" value="UROCANATE HYDRATASE"/>
    <property type="match status" value="1"/>
</dbReference>
<dbReference type="EMBL" id="AFGF01000054">
    <property type="protein sequence ID" value="EGO64496.1"/>
    <property type="molecule type" value="Genomic_DNA"/>
</dbReference>
<gene>
    <name evidence="9" type="primary">hutU</name>
    <name evidence="13" type="ORF">ALO_07473</name>
</gene>
<comment type="catalytic activity">
    <reaction evidence="8 9">
        <text>4-imidazolone-5-propanoate = trans-urocanate + H2O</text>
        <dbReference type="Rhea" id="RHEA:13101"/>
        <dbReference type="ChEBI" id="CHEBI:15377"/>
        <dbReference type="ChEBI" id="CHEBI:17771"/>
        <dbReference type="ChEBI" id="CHEBI:77893"/>
        <dbReference type="EC" id="4.2.1.49"/>
    </reaction>
</comment>
<feature type="binding site" evidence="9">
    <location>
        <position position="285"/>
    </location>
    <ligand>
        <name>NAD(+)</name>
        <dbReference type="ChEBI" id="CHEBI:57540"/>
    </ligand>
</feature>
<dbReference type="EC" id="4.2.1.49" evidence="3 9"/>
<evidence type="ECO:0000313" key="13">
    <source>
        <dbReference type="EMBL" id="EGO64496.1"/>
    </source>
</evidence>
<dbReference type="GO" id="GO:0019557">
    <property type="term" value="P:L-histidine catabolic process to glutamate and formate"/>
    <property type="evidence" value="ECO:0007669"/>
    <property type="project" value="UniProtKB-UniPathway"/>
</dbReference>
<dbReference type="AlphaFoldDB" id="F7NHE9"/>
<evidence type="ECO:0000313" key="14">
    <source>
        <dbReference type="Proteomes" id="UP000003240"/>
    </source>
</evidence>
<evidence type="ECO:0000259" key="11">
    <source>
        <dbReference type="Pfam" id="PF17391"/>
    </source>
</evidence>
<feature type="domain" description="Urocanase C-terminal" evidence="12">
    <location>
        <begin position="447"/>
        <end position="644"/>
    </location>
</feature>
<evidence type="ECO:0000256" key="4">
    <source>
        <dbReference type="ARBA" id="ARBA00022808"/>
    </source>
</evidence>
<feature type="binding site" evidence="9">
    <location>
        <position position="407"/>
    </location>
    <ligand>
        <name>NAD(+)</name>
        <dbReference type="ChEBI" id="CHEBI:57540"/>
    </ligand>
</feature>
<dbReference type="InterPro" id="IPR023637">
    <property type="entry name" value="Urocanase-like"/>
</dbReference>
<evidence type="ECO:0000256" key="3">
    <source>
        <dbReference type="ARBA" id="ARBA00011992"/>
    </source>
</evidence>
<feature type="domain" description="Urocanase N-terminal" evidence="11">
    <location>
        <begin position="92"/>
        <end position="217"/>
    </location>
</feature>
<dbReference type="HAMAP" id="MF_00577">
    <property type="entry name" value="HutU"/>
    <property type="match status" value="1"/>
</dbReference>
<dbReference type="Pfam" id="PF01175">
    <property type="entry name" value="Urocanase"/>
    <property type="match status" value="1"/>
</dbReference>
<dbReference type="GO" id="GO:0019556">
    <property type="term" value="P:L-histidine catabolic process to glutamate and formamide"/>
    <property type="evidence" value="ECO:0007669"/>
    <property type="project" value="UniProtKB-UniPathway"/>
</dbReference>
<keyword evidence="14" id="KW-1185">Reference proteome</keyword>
<dbReference type="PANTHER" id="PTHR12216:SF3">
    <property type="entry name" value="UROCANATE HYDRATASE"/>
    <property type="match status" value="1"/>
</dbReference>
<feature type="binding site" evidence="9">
    <location>
        <position position="210"/>
    </location>
    <ligand>
        <name>NAD(+)</name>
        <dbReference type="ChEBI" id="CHEBI:57540"/>
    </ligand>
</feature>